<sequence length="225" mass="23933">MPEENPKRYFPPIQPPSVTTPVQHIPAGARTIGGLQQIPTYPPASLQGISQSSLFGNGQHHLQENSSLPEYSNEGPIFTPRVKDTKDGPVTGFHAKEKLTAAVGPGTAPPGVYTGPVVFVDASRVYSMLLRGIYDIGAASQHRSVCQFFEVLGGITYVTGCLEHRPSSSSNNGDGINTGTKCQRLLDNLKTAFLNGCLQRCLAKIPSSSGGINIGSSCQQLLNNL</sequence>
<dbReference type="Proteomes" id="UP001143910">
    <property type="component" value="Unassembled WGS sequence"/>
</dbReference>
<name>A0ACC1MPY8_9HYPO</name>
<proteinExistence type="predicted"/>
<evidence type="ECO:0000313" key="1">
    <source>
        <dbReference type="EMBL" id="KAJ2969082.1"/>
    </source>
</evidence>
<keyword evidence="2" id="KW-1185">Reference proteome</keyword>
<gene>
    <name evidence="1" type="ORF">NQ176_g8853</name>
</gene>
<evidence type="ECO:0000313" key="2">
    <source>
        <dbReference type="Proteomes" id="UP001143910"/>
    </source>
</evidence>
<dbReference type="EMBL" id="JANJQO010001831">
    <property type="protein sequence ID" value="KAJ2969082.1"/>
    <property type="molecule type" value="Genomic_DNA"/>
</dbReference>
<accession>A0ACC1MPY8</accession>
<organism evidence="1 2">
    <name type="scientific">Zarea fungicola</name>
    <dbReference type="NCBI Taxonomy" id="93591"/>
    <lineage>
        <taxon>Eukaryota</taxon>
        <taxon>Fungi</taxon>
        <taxon>Dikarya</taxon>
        <taxon>Ascomycota</taxon>
        <taxon>Pezizomycotina</taxon>
        <taxon>Sordariomycetes</taxon>
        <taxon>Hypocreomycetidae</taxon>
        <taxon>Hypocreales</taxon>
        <taxon>Cordycipitaceae</taxon>
        <taxon>Zarea</taxon>
    </lineage>
</organism>
<comment type="caution">
    <text evidence="1">The sequence shown here is derived from an EMBL/GenBank/DDBJ whole genome shotgun (WGS) entry which is preliminary data.</text>
</comment>
<reference evidence="1" key="1">
    <citation type="submission" date="2022-08" db="EMBL/GenBank/DDBJ databases">
        <title>Genome Sequence of Lecanicillium fungicola.</title>
        <authorList>
            <person name="Buettner E."/>
        </authorList>
    </citation>
    <scope>NUCLEOTIDE SEQUENCE</scope>
    <source>
        <strain evidence="1">Babe33</strain>
    </source>
</reference>
<protein>
    <submittedName>
        <fullName evidence="1">Uncharacterized protein</fullName>
    </submittedName>
</protein>